<dbReference type="Proteomes" id="UP000182814">
    <property type="component" value="Chromosome I"/>
</dbReference>
<dbReference type="SUPFAM" id="SSF56399">
    <property type="entry name" value="ADP-ribosylation"/>
    <property type="match status" value="1"/>
</dbReference>
<organism evidence="2 3">
    <name type="scientific">Pseudomonas lini</name>
    <dbReference type="NCBI Taxonomy" id="163011"/>
    <lineage>
        <taxon>Bacteria</taxon>
        <taxon>Pseudomonadati</taxon>
        <taxon>Pseudomonadota</taxon>
        <taxon>Gammaproteobacteria</taxon>
        <taxon>Pseudomonadales</taxon>
        <taxon>Pseudomonadaceae</taxon>
        <taxon>Pseudomonas</taxon>
    </lineage>
</organism>
<evidence type="ECO:0000313" key="1">
    <source>
        <dbReference type="EMBL" id="KAB0503310.1"/>
    </source>
</evidence>
<dbReference type="PATRIC" id="fig|163011.3.peg.2863"/>
<evidence type="ECO:0008006" key="5">
    <source>
        <dbReference type="Google" id="ProtNLM"/>
    </source>
</evidence>
<reference evidence="3" key="1">
    <citation type="submission" date="2016-10" db="EMBL/GenBank/DDBJ databases">
        <authorList>
            <person name="Varghese N."/>
            <person name="Submissions S."/>
        </authorList>
    </citation>
    <scope>NUCLEOTIDE SEQUENCE [LARGE SCALE GENOMIC DNA]</scope>
    <source>
        <strain evidence="3">BS3782</strain>
    </source>
</reference>
<sequence length="198" mass="22683">MYCISPSFVLGFHGCEREIGERVLAGEATLLDSTNDYDWLGRGAYFWENNPQRALSFATNAQKRSSIKNPFVIGAVIDLGRCLDFTTESALREIRQTYLWLEAASKEEGGQLLKTNNPYLRRLDCQVIDALHTFREFTEAPAYDSVRSPFWEGERLYPGTDFMHETHVQLAIRNVKSIKGYFRVLDLTGKPVEFVRSE</sequence>
<dbReference type="Proteomes" id="UP000434925">
    <property type="component" value="Unassembled WGS sequence"/>
</dbReference>
<reference evidence="2" key="2">
    <citation type="submission" date="2016-10" db="EMBL/GenBank/DDBJ databases">
        <authorList>
            <person name="de Groot N.N."/>
        </authorList>
    </citation>
    <scope>NUCLEOTIDE SEQUENCE [LARGE SCALE GENOMIC DNA]</scope>
    <source>
        <strain evidence="2">BS3782</strain>
    </source>
</reference>
<dbReference type="EMBL" id="VZPO01000006">
    <property type="protein sequence ID" value="KAB0503310.1"/>
    <property type="molecule type" value="Genomic_DNA"/>
</dbReference>
<reference evidence="1 4" key="3">
    <citation type="submission" date="2019-09" db="EMBL/GenBank/DDBJ databases">
        <title>Draft genome sequences of 48 bacterial type strains from the CCUG.</title>
        <authorList>
            <person name="Tunovic T."/>
            <person name="Pineiro-Iglesias B."/>
            <person name="Unosson C."/>
            <person name="Inganas E."/>
            <person name="Ohlen M."/>
            <person name="Cardew S."/>
            <person name="Jensie-Markopoulos S."/>
            <person name="Salva-Serra F."/>
            <person name="Jaen-Luchoro D."/>
            <person name="Karlsson R."/>
            <person name="Svensson-Stadler L."/>
            <person name="Chun J."/>
            <person name="Moore E."/>
        </authorList>
    </citation>
    <scope>NUCLEOTIDE SEQUENCE [LARGE SCALE GENOMIC DNA]</scope>
    <source>
        <strain evidence="1 4">CCUG 51522</strain>
    </source>
</reference>
<evidence type="ECO:0000313" key="3">
    <source>
        <dbReference type="Proteomes" id="UP000182814"/>
    </source>
</evidence>
<protein>
    <recommendedName>
        <fullName evidence="5">DUF3990 domain-containing protein</fullName>
    </recommendedName>
</protein>
<keyword evidence="3" id="KW-1185">Reference proteome</keyword>
<dbReference type="AlphaFoldDB" id="A0A0J6HFC5"/>
<name>A0A0J6HFC5_9PSED</name>
<evidence type="ECO:0000313" key="2">
    <source>
        <dbReference type="EMBL" id="SDT46160.1"/>
    </source>
</evidence>
<gene>
    <name evidence="1" type="ORF">F7R14_16190</name>
    <name evidence="2" type="ORF">SAMN04490191_4567</name>
</gene>
<evidence type="ECO:0000313" key="4">
    <source>
        <dbReference type="Proteomes" id="UP000434925"/>
    </source>
</evidence>
<accession>A0A0J6HFC5</accession>
<dbReference type="EMBL" id="LT629746">
    <property type="protein sequence ID" value="SDT46160.1"/>
    <property type="molecule type" value="Genomic_DNA"/>
</dbReference>
<dbReference type="RefSeq" id="WP_038984157.1">
    <property type="nucleotide sequence ID" value="NZ_JABTYG010000003.1"/>
</dbReference>
<proteinExistence type="predicted"/>